<evidence type="ECO:0000256" key="1">
    <source>
        <dbReference type="SAM" id="Phobius"/>
    </source>
</evidence>
<protein>
    <recommendedName>
        <fullName evidence="4">ABC transporter permease</fullName>
    </recommendedName>
</protein>
<keyword evidence="1" id="KW-0472">Membrane</keyword>
<feature type="transmembrane region" description="Helical" evidence="1">
    <location>
        <begin position="319"/>
        <end position="339"/>
    </location>
</feature>
<keyword evidence="3" id="KW-1185">Reference proteome</keyword>
<name>A0A7Y0ESF4_9BIFI</name>
<dbReference type="AlphaFoldDB" id="A0A7Y0ESF4"/>
<reference evidence="2 3" key="1">
    <citation type="submission" date="2020-02" db="EMBL/GenBank/DDBJ databases">
        <title>Characterization of phylogenetic diversity of novel bifidobacterial species isolated in Czech ZOOs.</title>
        <authorList>
            <person name="Lugli G.A."/>
            <person name="Vera N.B."/>
            <person name="Ventura M."/>
        </authorList>
    </citation>
    <scope>NUCLEOTIDE SEQUENCE [LARGE SCALE GENOMIC DNA]</scope>
    <source>
        <strain evidence="2 3">DSM 109957</strain>
    </source>
</reference>
<feature type="transmembrane region" description="Helical" evidence="1">
    <location>
        <begin position="283"/>
        <end position="307"/>
    </location>
</feature>
<proteinExistence type="predicted"/>
<keyword evidence="1" id="KW-1133">Transmembrane helix</keyword>
<evidence type="ECO:0000313" key="2">
    <source>
        <dbReference type="EMBL" id="NMM94466.1"/>
    </source>
</evidence>
<evidence type="ECO:0008006" key="4">
    <source>
        <dbReference type="Google" id="ProtNLM"/>
    </source>
</evidence>
<evidence type="ECO:0000313" key="3">
    <source>
        <dbReference type="Proteomes" id="UP000532194"/>
    </source>
</evidence>
<keyword evidence="1" id="KW-0812">Transmembrane</keyword>
<organism evidence="2 3">
    <name type="scientific">Bifidobacterium oedipodis</name>
    <dbReference type="NCBI Taxonomy" id="2675322"/>
    <lineage>
        <taxon>Bacteria</taxon>
        <taxon>Bacillati</taxon>
        <taxon>Actinomycetota</taxon>
        <taxon>Actinomycetes</taxon>
        <taxon>Bifidobacteriales</taxon>
        <taxon>Bifidobacteriaceae</taxon>
        <taxon>Bifidobacterium</taxon>
    </lineage>
</organism>
<comment type="caution">
    <text evidence="2">The sequence shown here is derived from an EMBL/GenBank/DDBJ whole genome shotgun (WGS) entry which is preliminary data.</text>
</comment>
<dbReference type="EMBL" id="JAAIII010000004">
    <property type="protein sequence ID" value="NMM94466.1"/>
    <property type="molecule type" value="Genomic_DNA"/>
</dbReference>
<sequence>MRLSSILSEAWRGIMAGSARFITIVTTLTLLSGGAAAIELRISTEILNKATQYQAIGANILVLGAPNGIDGTSCDNLSDLYDVQASGAIREIDSLVVSALPDTQTPRYAITSGFAKVLKAKQDATQQGLLISNELASTLNLQQGDTLALKDGQHALVKGTYDYPDDGRMPGYSYAALEEVPDTDIFDACWVRTWPQSDQVRDAIWSALTPTAKSDNGNSITLSQLNSSQGEAFDGEAMWMNRLTIGLPALAAILGALFGTIIVRLRRMELASALHCGVSKSALVLQLCIESSAAILICALLTVPLSYALSAWLVDAVDFAAVTTTIVQPCLTVYTAYVLSAMGNVALIKESHLFAYFKER</sequence>
<feature type="transmembrane region" description="Helical" evidence="1">
    <location>
        <begin position="245"/>
        <end position="263"/>
    </location>
</feature>
<gene>
    <name evidence="2" type="ORF">G1C95_1653</name>
</gene>
<dbReference type="Proteomes" id="UP000532194">
    <property type="component" value="Unassembled WGS sequence"/>
</dbReference>
<accession>A0A7Y0ESF4</accession>